<dbReference type="EMBL" id="JAFIRN010000007">
    <property type="protein sequence ID" value="KAG5845606.1"/>
    <property type="molecule type" value="Genomic_DNA"/>
</dbReference>
<evidence type="ECO:0000313" key="3">
    <source>
        <dbReference type="Proteomes" id="UP001044222"/>
    </source>
</evidence>
<sequence length="214" mass="22542">MPWFGRAPRLLYGRGSAAERQRDSAAARARESAWRQLCEGGSPRDYLSEGTGCRSSSPLLCSALLISPLLRAPPEPVRGCGASLVRHPPPPILILLHLLSPGSSGSAFVPARGREAVCHRRAARGFLGFLLVLILCPSAAAVVLSRSRAPPRSRSLFSAALPPAPVASHDALFHAPLLGGSSMDRALAGTPTTDWFGTLRTGMLSIPAVNGRGR</sequence>
<gene>
    <name evidence="2" type="ORF">ANANG_G00141070</name>
</gene>
<keyword evidence="1" id="KW-0812">Transmembrane</keyword>
<comment type="caution">
    <text evidence="2">The sequence shown here is derived from an EMBL/GenBank/DDBJ whole genome shotgun (WGS) entry which is preliminary data.</text>
</comment>
<feature type="transmembrane region" description="Helical" evidence="1">
    <location>
        <begin position="126"/>
        <end position="144"/>
    </location>
</feature>
<organism evidence="2 3">
    <name type="scientific">Anguilla anguilla</name>
    <name type="common">European freshwater eel</name>
    <name type="synonym">Muraena anguilla</name>
    <dbReference type="NCBI Taxonomy" id="7936"/>
    <lineage>
        <taxon>Eukaryota</taxon>
        <taxon>Metazoa</taxon>
        <taxon>Chordata</taxon>
        <taxon>Craniata</taxon>
        <taxon>Vertebrata</taxon>
        <taxon>Euteleostomi</taxon>
        <taxon>Actinopterygii</taxon>
        <taxon>Neopterygii</taxon>
        <taxon>Teleostei</taxon>
        <taxon>Anguilliformes</taxon>
        <taxon>Anguillidae</taxon>
        <taxon>Anguilla</taxon>
    </lineage>
</organism>
<dbReference type="AlphaFoldDB" id="A0A9D3RXZ9"/>
<accession>A0A9D3RXZ9</accession>
<dbReference type="Proteomes" id="UP001044222">
    <property type="component" value="Chromosome 7"/>
</dbReference>
<protein>
    <submittedName>
        <fullName evidence="2">Uncharacterized protein</fullName>
    </submittedName>
</protein>
<keyword evidence="3" id="KW-1185">Reference proteome</keyword>
<keyword evidence="1" id="KW-1133">Transmembrane helix</keyword>
<evidence type="ECO:0000256" key="1">
    <source>
        <dbReference type="SAM" id="Phobius"/>
    </source>
</evidence>
<evidence type="ECO:0000313" key="2">
    <source>
        <dbReference type="EMBL" id="KAG5845606.1"/>
    </source>
</evidence>
<keyword evidence="1" id="KW-0472">Membrane</keyword>
<name>A0A9D3RXZ9_ANGAN</name>
<reference evidence="2" key="1">
    <citation type="submission" date="2021-01" db="EMBL/GenBank/DDBJ databases">
        <title>A chromosome-scale assembly of European eel, Anguilla anguilla.</title>
        <authorList>
            <person name="Henkel C."/>
            <person name="Jong-Raadsen S.A."/>
            <person name="Dufour S."/>
            <person name="Weltzien F.-A."/>
            <person name="Palstra A.P."/>
            <person name="Pelster B."/>
            <person name="Spaink H.P."/>
            <person name="Van Den Thillart G.E."/>
            <person name="Jansen H."/>
            <person name="Zahm M."/>
            <person name="Klopp C."/>
            <person name="Cedric C."/>
            <person name="Louis A."/>
            <person name="Berthelot C."/>
            <person name="Parey E."/>
            <person name="Roest Crollius H."/>
            <person name="Montfort J."/>
            <person name="Robinson-Rechavi M."/>
            <person name="Bucao C."/>
            <person name="Bouchez O."/>
            <person name="Gislard M."/>
            <person name="Lluch J."/>
            <person name="Milhes M."/>
            <person name="Lampietro C."/>
            <person name="Lopez Roques C."/>
            <person name="Donnadieu C."/>
            <person name="Braasch I."/>
            <person name="Desvignes T."/>
            <person name="Postlethwait J."/>
            <person name="Bobe J."/>
            <person name="Guiguen Y."/>
            <person name="Dirks R."/>
        </authorList>
    </citation>
    <scope>NUCLEOTIDE SEQUENCE</scope>
    <source>
        <strain evidence="2">Tag_6206</strain>
        <tissue evidence="2">Liver</tissue>
    </source>
</reference>
<proteinExistence type="predicted"/>